<evidence type="ECO:0000313" key="1">
    <source>
        <dbReference type="EMBL" id="KAJ3530418.1"/>
    </source>
</evidence>
<sequence length="329" mass="36399">MDIFPDNTAPSSSAADVALSYDDTVPYAELPPQPATSETAHSSLADRIGHTKVYLISDATATRAGKRKYEEEEEELDEMEEDVSDPSLRDNAILFQGSPISHLPTDNIFAYATHFDAHPIAMEWIDDSTCILVFSTKSAARGAFRYLAKSHAEEPSEEGFITSKPIPIALWPPKERIDKSLGMGEGLKGAIRMRWALTSDVKKRGAKKESQYYKKHGITAGREGAGSSESRPTKRWRTDEEEMSPEARKAQLDAEMDAFLAEDDDNPPQTAIATFKNALRLHQSSREDFARADFSSPPASCISGVSSYRQSTVAWWQGSLRGGLRHKAR</sequence>
<keyword evidence="2" id="KW-1185">Reference proteome</keyword>
<reference evidence="1" key="1">
    <citation type="submission" date="2022-07" db="EMBL/GenBank/DDBJ databases">
        <title>Genome Sequence of Phlebia brevispora.</title>
        <authorList>
            <person name="Buettner E."/>
        </authorList>
    </citation>
    <scope>NUCLEOTIDE SEQUENCE</scope>
    <source>
        <strain evidence="1">MPL23</strain>
    </source>
</reference>
<gene>
    <name evidence="1" type="ORF">NM688_g7710</name>
</gene>
<accession>A0ACC1S201</accession>
<comment type="caution">
    <text evidence="1">The sequence shown here is derived from an EMBL/GenBank/DDBJ whole genome shotgun (WGS) entry which is preliminary data.</text>
</comment>
<dbReference type="EMBL" id="JANHOG010001876">
    <property type="protein sequence ID" value="KAJ3530418.1"/>
    <property type="molecule type" value="Genomic_DNA"/>
</dbReference>
<proteinExistence type="predicted"/>
<dbReference type="Proteomes" id="UP001148662">
    <property type="component" value="Unassembled WGS sequence"/>
</dbReference>
<protein>
    <submittedName>
        <fullName evidence="1">Uncharacterized protein</fullName>
    </submittedName>
</protein>
<evidence type="ECO:0000313" key="2">
    <source>
        <dbReference type="Proteomes" id="UP001148662"/>
    </source>
</evidence>
<organism evidence="1 2">
    <name type="scientific">Phlebia brevispora</name>
    <dbReference type="NCBI Taxonomy" id="194682"/>
    <lineage>
        <taxon>Eukaryota</taxon>
        <taxon>Fungi</taxon>
        <taxon>Dikarya</taxon>
        <taxon>Basidiomycota</taxon>
        <taxon>Agaricomycotina</taxon>
        <taxon>Agaricomycetes</taxon>
        <taxon>Polyporales</taxon>
        <taxon>Meruliaceae</taxon>
        <taxon>Phlebia</taxon>
    </lineage>
</organism>
<name>A0ACC1S201_9APHY</name>